<dbReference type="InterPro" id="IPR014748">
    <property type="entry name" value="Enoyl-CoA_hydra_C"/>
</dbReference>
<dbReference type="InterPro" id="IPR029045">
    <property type="entry name" value="ClpP/crotonase-like_dom_sf"/>
</dbReference>
<dbReference type="InterPro" id="IPR001753">
    <property type="entry name" value="Enoyl-CoA_hydra/iso"/>
</dbReference>
<dbReference type="PANTHER" id="PTHR11941">
    <property type="entry name" value="ENOYL-COA HYDRATASE-RELATED"/>
    <property type="match status" value="1"/>
</dbReference>
<dbReference type="GO" id="GO:0006635">
    <property type="term" value="P:fatty acid beta-oxidation"/>
    <property type="evidence" value="ECO:0007669"/>
    <property type="project" value="TreeGrafter"/>
</dbReference>
<organism evidence="3 4">
    <name type="scientific">Azospirillum griseum</name>
    <dbReference type="NCBI Taxonomy" id="2496639"/>
    <lineage>
        <taxon>Bacteria</taxon>
        <taxon>Pseudomonadati</taxon>
        <taxon>Pseudomonadota</taxon>
        <taxon>Alphaproteobacteria</taxon>
        <taxon>Rhodospirillales</taxon>
        <taxon>Azospirillaceae</taxon>
        <taxon>Azospirillum</taxon>
    </lineage>
</organism>
<protein>
    <submittedName>
        <fullName evidence="3">Crotonase/enoyl-CoA hydratase family protein</fullName>
    </submittedName>
</protein>
<dbReference type="CDD" id="cd06558">
    <property type="entry name" value="crotonase-like"/>
    <property type="match status" value="1"/>
</dbReference>
<evidence type="ECO:0000256" key="2">
    <source>
        <dbReference type="ARBA" id="ARBA00023239"/>
    </source>
</evidence>
<dbReference type="OrthoDB" id="7957667at2"/>
<dbReference type="GO" id="GO:0016836">
    <property type="term" value="F:hydro-lyase activity"/>
    <property type="evidence" value="ECO:0007669"/>
    <property type="project" value="UniProtKB-ARBA"/>
</dbReference>
<dbReference type="FunFam" id="1.10.12.10:FF:000001">
    <property type="entry name" value="Probable enoyl-CoA hydratase, mitochondrial"/>
    <property type="match status" value="1"/>
</dbReference>
<dbReference type="Gene3D" id="1.10.12.10">
    <property type="entry name" value="Lyase 2-enoyl-coa Hydratase, Chain A, domain 2"/>
    <property type="match status" value="1"/>
</dbReference>
<evidence type="ECO:0000313" key="4">
    <source>
        <dbReference type="Proteomes" id="UP000277007"/>
    </source>
</evidence>
<dbReference type="Proteomes" id="UP000277007">
    <property type="component" value="Unassembled WGS sequence"/>
</dbReference>
<name>A0A431V9P9_9PROT</name>
<proteinExistence type="inferred from homology"/>
<dbReference type="Gene3D" id="3.90.226.10">
    <property type="entry name" value="2-enoyl-CoA Hydratase, Chain A, domain 1"/>
    <property type="match status" value="1"/>
</dbReference>
<dbReference type="FunFam" id="3.90.226.10:FF:000009">
    <property type="entry name" value="Carnitinyl-CoA dehydratase"/>
    <property type="match status" value="1"/>
</dbReference>
<accession>A0A431V9P9</accession>
<comment type="caution">
    <text evidence="3">The sequence shown here is derived from an EMBL/GenBank/DDBJ whole genome shotgun (WGS) entry which is preliminary data.</text>
</comment>
<evidence type="ECO:0000256" key="1">
    <source>
        <dbReference type="ARBA" id="ARBA00005254"/>
    </source>
</evidence>
<dbReference type="NCBIfam" id="NF004634">
    <property type="entry name" value="PRK05980.1"/>
    <property type="match status" value="1"/>
</dbReference>
<dbReference type="EMBL" id="RXMA01000055">
    <property type="protein sequence ID" value="RTR12453.1"/>
    <property type="molecule type" value="Genomic_DNA"/>
</dbReference>
<dbReference type="RefSeq" id="WP_126620680.1">
    <property type="nucleotide sequence ID" value="NZ_JBHUCY010000073.1"/>
</dbReference>
<reference evidence="3 4" key="1">
    <citation type="submission" date="2018-12" db="EMBL/GenBank/DDBJ databases">
        <authorList>
            <person name="Yang Y."/>
        </authorList>
    </citation>
    <scope>NUCLEOTIDE SEQUENCE [LARGE SCALE GENOMIC DNA]</scope>
    <source>
        <strain evidence="3 4">L-25-5w-1</strain>
    </source>
</reference>
<keyword evidence="4" id="KW-1185">Reference proteome</keyword>
<sequence>MTDCVLSARKGAVVTLTLNRPDRLNAMDFTTIARLHDLLDGVEVDETVRAVILTGAGDKAFCAGADIREFSASVWAGPEIALREFVRVGQRFTSRLEAFPKPIIAAVNGLAFGGGCEVTEAVPLAIASERARFAKSEIKLGFPPPYGGTQRLPRLIGRKRALAMLLTGDSVSAADALACGLVNQVVAPDRLLDAAHALADRIVAMPAVAVTACLAAVTRGLNLSIDEGLAVEASQFARTVSTQDIREGITAFLDKRPARFVGR</sequence>
<dbReference type="Pfam" id="PF00378">
    <property type="entry name" value="ECH_1"/>
    <property type="match status" value="1"/>
</dbReference>
<dbReference type="AlphaFoldDB" id="A0A431V9P9"/>
<gene>
    <name evidence="3" type="ORF">EJ903_25465</name>
</gene>
<evidence type="ECO:0000313" key="3">
    <source>
        <dbReference type="EMBL" id="RTR12453.1"/>
    </source>
</evidence>
<keyword evidence="2" id="KW-0456">Lyase</keyword>
<comment type="similarity">
    <text evidence="1">Belongs to the enoyl-CoA hydratase/isomerase family.</text>
</comment>
<dbReference type="PANTHER" id="PTHR11941:SF54">
    <property type="entry name" value="ENOYL-COA HYDRATASE, MITOCHONDRIAL"/>
    <property type="match status" value="1"/>
</dbReference>
<dbReference type="SUPFAM" id="SSF52096">
    <property type="entry name" value="ClpP/crotonase"/>
    <property type="match status" value="1"/>
</dbReference>